<organism evidence="2 3">
    <name type="scientific">Diatraea saccharalis</name>
    <name type="common">sugarcane borer</name>
    <dbReference type="NCBI Taxonomy" id="40085"/>
    <lineage>
        <taxon>Eukaryota</taxon>
        <taxon>Metazoa</taxon>
        <taxon>Ecdysozoa</taxon>
        <taxon>Arthropoda</taxon>
        <taxon>Hexapoda</taxon>
        <taxon>Insecta</taxon>
        <taxon>Pterygota</taxon>
        <taxon>Neoptera</taxon>
        <taxon>Endopterygota</taxon>
        <taxon>Lepidoptera</taxon>
        <taxon>Glossata</taxon>
        <taxon>Ditrysia</taxon>
        <taxon>Pyraloidea</taxon>
        <taxon>Crambidae</taxon>
        <taxon>Crambinae</taxon>
        <taxon>Diatraea</taxon>
    </lineage>
</organism>
<dbReference type="OrthoDB" id="10424109at2759"/>
<dbReference type="Proteomes" id="UP001153714">
    <property type="component" value="Chromosome 13"/>
</dbReference>
<gene>
    <name evidence="2" type="ORF">DIATSA_LOCUS2861</name>
</gene>
<accession>A0A9N9QWI1</accession>
<reference evidence="2" key="2">
    <citation type="submission" date="2022-10" db="EMBL/GenBank/DDBJ databases">
        <authorList>
            <consortium name="ENA_rothamsted_submissions"/>
            <consortium name="culmorum"/>
            <person name="King R."/>
        </authorList>
    </citation>
    <scope>NUCLEOTIDE SEQUENCE</scope>
</reference>
<feature type="region of interest" description="Disordered" evidence="1">
    <location>
        <begin position="97"/>
        <end position="117"/>
    </location>
</feature>
<protein>
    <submittedName>
        <fullName evidence="2">Uncharacterized protein</fullName>
    </submittedName>
</protein>
<evidence type="ECO:0000256" key="1">
    <source>
        <dbReference type="SAM" id="MobiDB-lite"/>
    </source>
</evidence>
<keyword evidence="3" id="KW-1185">Reference proteome</keyword>
<proteinExistence type="predicted"/>
<dbReference type="AlphaFoldDB" id="A0A9N9QWI1"/>
<name>A0A9N9QWI1_9NEOP</name>
<sequence length="135" mass="15148">MADVAKYSASSYYGDNIIRDFSQGTGYMEKPPCLPGYNCEDVTKCAPVSFEDQNNEGEFLHGNPKTTCVPAESYPLREGEWNYYYYNRQGTTTSTMAPMLADTTTSTSTTKKKDDDTTTEVLRCDNVAKCSVHQW</sequence>
<evidence type="ECO:0000313" key="2">
    <source>
        <dbReference type="EMBL" id="CAG9784788.1"/>
    </source>
</evidence>
<dbReference type="EMBL" id="OU893344">
    <property type="protein sequence ID" value="CAG9784788.1"/>
    <property type="molecule type" value="Genomic_DNA"/>
</dbReference>
<evidence type="ECO:0000313" key="3">
    <source>
        <dbReference type="Proteomes" id="UP001153714"/>
    </source>
</evidence>
<reference evidence="2" key="1">
    <citation type="submission" date="2021-12" db="EMBL/GenBank/DDBJ databases">
        <authorList>
            <person name="King R."/>
        </authorList>
    </citation>
    <scope>NUCLEOTIDE SEQUENCE</scope>
</reference>